<keyword evidence="4 5" id="KW-0472">Membrane</keyword>
<accession>A0A9J6DZW0</accession>
<dbReference type="EMBL" id="JABSTU010000006">
    <property type="protein sequence ID" value="KAH8027401.1"/>
    <property type="molecule type" value="Genomic_DNA"/>
</dbReference>
<dbReference type="AlphaFoldDB" id="A0A9J6DZW0"/>
<reference evidence="6" key="1">
    <citation type="journal article" date="2020" name="Cell">
        <title>Large-Scale Comparative Analyses of Tick Genomes Elucidate Their Genetic Diversity and Vector Capacities.</title>
        <authorList>
            <consortium name="Tick Genome and Microbiome Consortium (TIGMIC)"/>
            <person name="Jia N."/>
            <person name="Wang J."/>
            <person name="Shi W."/>
            <person name="Du L."/>
            <person name="Sun Y."/>
            <person name="Zhan W."/>
            <person name="Jiang J.F."/>
            <person name="Wang Q."/>
            <person name="Zhang B."/>
            <person name="Ji P."/>
            <person name="Bell-Sakyi L."/>
            <person name="Cui X.M."/>
            <person name="Yuan T.T."/>
            <person name="Jiang B.G."/>
            <person name="Yang W.F."/>
            <person name="Lam T.T."/>
            <person name="Chang Q.C."/>
            <person name="Ding S.J."/>
            <person name="Wang X.J."/>
            <person name="Zhu J.G."/>
            <person name="Ruan X.D."/>
            <person name="Zhao L."/>
            <person name="Wei J.T."/>
            <person name="Ye R.Z."/>
            <person name="Que T.C."/>
            <person name="Du C.H."/>
            <person name="Zhou Y.H."/>
            <person name="Cheng J.X."/>
            <person name="Dai P.F."/>
            <person name="Guo W.B."/>
            <person name="Han X.H."/>
            <person name="Huang E.J."/>
            <person name="Li L.F."/>
            <person name="Wei W."/>
            <person name="Gao Y.C."/>
            <person name="Liu J.Z."/>
            <person name="Shao H.Z."/>
            <person name="Wang X."/>
            <person name="Wang C.C."/>
            <person name="Yang T.C."/>
            <person name="Huo Q.B."/>
            <person name="Li W."/>
            <person name="Chen H.Y."/>
            <person name="Chen S.E."/>
            <person name="Zhou L.G."/>
            <person name="Ni X.B."/>
            <person name="Tian J.H."/>
            <person name="Sheng Y."/>
            <person name="Liu T."/>
            <person name="Pan Y.S."/>
            <person name="Xia L.Y."/>
            <person name="Li J."/>
            <person name="Zhao F."/>
            <person name="Cao W.C."/>
        </authorList>
    </citation>
    <scope>NUCLEOTIDE SEQUENCE</scope>
    <source>
        <strain evidence="6">Rmic-2018</strain>
    </source>
</reference>
<dbReference type="Gene3D" id="1.20.1250.20">
    <property type="entry name" value="MFS general substrate transporter like domains"/>
    <property type="match status" value="1"/>
</dbReference>
<proteinExistence type="predicted"/>
<evidence type="ECO:0000256" key="1">
    <source>
        <dbReference type="ARBA" id="ARBA00004141"/>
    </source>
</evidence>
<evidence type="ECO:0000313" key="6">
    <source>
        <dbReference type="EMBL" id="KAH8027401.1"/>
    </source>
</evidence>
<keyword evidence="2 5" id="KW-0812">Transmembrane</keyword>
<dbReference type="InterPro" id="IPR036259">
    <property type="entry name" value="MFS_trans_sf"/>
</dbReference>
<evidence type="ECO:0000256" key="4">
    <source>
        <dbReference type="ARBA" id="ARBA00023136"/>
    </source>
</evidence>
<dbReference type="VEuPathDB" id="VectorBase:LOC119167628"/>
<evidence type="ECO:0000256" key="2">
    <source>
        <dbReference type="ARBA" id="ARBA00022692"/>
    </source>
</evidence>
<comment type="subcellular location">
    <subcellularLocation>
        <location evidence="1">Membrane</location>
        <topology evidence="1">Multi-pass membrane protein</topology>
    </subcellularLocation>
</comment>
<keyword evidence="7" id="KW-1185">Reference proteome</keyword>
<keyword evidence="3 5" id="KW-1133">Transmembrane helix</keyword>
<name>A0A9J6DZW0_RHIMP</name>
<feature type="transmembrane region" description="Helical" evidence="5">
    <location>
        <begin position="64"/>
        <end position="83"/>
    </location>
</feature>
<feature type="transmembrane region" description="Helical" evidence="5">
    <location>
        <begin position="89"/>
        <end position="108"/>
    </location>
</feature>
<gene>
    <name evidence="6" type="ORF">HPB51_005229</name>
</gene>
<feature type="transmembrane region" description="Helical" evidence="5">
    <location>
        <begin position="36"/>
        <end position="57"/>
    </location>
</feature>
<evidence type="ECO:0000256" key="3">
    <source>
        <dbReference type="ARBA" id="ARBA00022989"/>
    </source>
</evidence>
<dbReference type="GO" id="GO:0016020">
    <property type="term" value="C:membrane"/>
    <property type="evidence" value="ECO:0007669"/>
    <property type="project" value="UniProtKB-SubCell"/>
</dbReference>
<dbReference type="Proteomes" id="UP000821866">
    <property type="component" value="Chromosome 4"/>
</dbReference>
<evidence type="ECO:0000313" key="7">
    <source>
        <dbReference type="Proteomes" id="UP000821866"/>
    </source>
</evidence>
<evidence type="ECO:0000256" key="5">
    <source>
        <dbReference type="SAM" id="Phobius"/>
    </source>
</evidence>
<comment type="caution">
    <text evidence="6">The sequence shown here is derived from an EMBL/GenBank/DDBJ whole genome shotgun (WGS) entry which is preliminary data.</text>
</comment>
<feature type="transmembrane region" description="Helical" evidence="5">
    <location>
        <begin position="7"/>
        <end position="24"/>
    </location>
</feature>
<sequence>MDLGNAASLSAFTLIISSIVWYHMTVSTAAAGGNPYVSFTIGASSEYPVKLINVVLIKYCRRRYTICGTMCFSALVMVALWLLPAEYSWLRLALLMLGKVGTSVNGAVLRVQLSETYPTVVRSVAMGFCYTLGRLGSALAPFFDDLGEATQSWVPSIVSAGLCLAGAGASWLLPESFEKTLEDGFSKHEATENK</sequence>
<organism evidence="6 7">
    <name type="scientific">Rhipicephalus microplus</name>
    <name type="common">Cattle tick</name>
    <name type="synonym">Boophilus microplus</name>
    <dbReference type="NCBI Taxonomy" id="6941"/>
    <lineage>
        <taxon>Eukaryota</taxon>
        <taxon>Metazoa</taxon>
        <taxon>Ecdysozoa</taxon>
        <taxon>Arthropoda</taxon>
        <taxon>Chelicerata</taxon>
        <taxon>Arachnida</taxon>
        <taxon>Acari</taxon>
        <taxon>Parasitiformes</taxon>
        <taxon>Ixodida</taxon>
        <taxon>Ixodoidea</taxon>
        <taxon>Ixodidae</taxon>
        <taxon>Rhipicephalinae</taxon>
        <taxon>Rhipicephalus</taxon>
        <taxon>Boophilus</taxon>
    </lineage>
</organism>
<dbReference type="PANTHER" id="PTHR24064">
    <property type="entry name" value="SOLUTE CARRIER FAMILY 22 MEMBER"/>
    <property type="match status" value="1"/>
</dbReference>
<dbReference type="SUPFAM" id="SSF103473">
    <property type="entry name" value="MFS general substrate transporter"/>
    <property type="match status" value="1"/>
</dbReference>
<reference evidence="6" key="2">
    <citation type="submission" date="2021-09" db="EMBL/GenBank/DDBJ databases">
        <authorList>
            <person name="Jia N."/>
            <person name="Wang J."/>
            <person name="Shi W."/>
            <person name="Du L."/>
            <person name="Sun Y."/>
            <person name="Zhan W."/>
            <person name="Jiang J."/>
            <person name="Wang Q."/>
            <person name="Zhang B."/>
            <person name="Ji P."/>
            <person name="Sakyi L.B."/>
            <person name="Cui X."/>
            <person name="Yuan T."/>
            <person name="Jiang B."/>
            <person name="Yang W."/>
            <person name="Lam T.T.-Y."/>
            <person name="Chang Q."/>
            <person name="Ding S."/>
            <person name="Wang X."/>
            <person name="Zhu J."/>
            <person name="Ruan X."/>
            <person name="Zhao L."/>
            <person name="Wei J."/>
            <person name="Que T."/>
            <person name="Du C."/>
            <person name="Cheng J."/>
            <person name="Dai P."/>
            <person name="Han X."/>
            <person name="Huang E."/>
            <person name="Gao Y."/>
            <person name="Liu J."/>
            <person name="Shao H."/>
            <person name="Ye R."/>
            <person name="Li L."/>
            <person name="Wei W."/>
            <person name="Wang X."/>
            <person name="Wang C."/>
            <person name="Huo Q."/>
            <person name="Li W."/>
            <person name="Guo W."/>
            <person name="Chen H."/>
            <person name="Chen S."/>
            <person name="Zhou L."/>
            <person name="Zhou L."/>
            <person name="Ni X."/>
            <person name="Tian J."/>
            <person name="Zhou Y."/>
            <person name="Sheng Y."/>
            <person name="Liu T."/>
            <person name="Pan Y."/>
            <person name="Xia L."/>
            <person name="Li J."/>
            <person name="Zhao F."/>
            <person name="Cao W."/>
        </authorList>
    </citation>
    <scope>NUCLEOTIDE SEQUENCE</scope>
    <source>
        <strain evidence="6">Rmic-2018</strain>
        <tissue evidence="6">Larvae</tissue>
    </source>
</reference>
<protein>
    <submittedName>
        <fullName evidence="6">Uncharacterized protein</fullName>
    </submittedName>
</protein>